<feature type="domain" description="R" evidence="8">
    <location>
        <begin position="224"/>
        <end position="242"/>
    </location>
</feature>
<evidence type="ECO:0000256" key="2">
    <source>
        <dbReference type="ARBA" id="ARBA00022473"/>
    </source>
</evidence>
<dbReference type="InterPro" id="IPR005333">
    <property type="entry name" value="Transcription_factor_TCP"/>
</dbReference>
<dbReference type="GO" id="GO:0005634">
    <property type="term" value="C:nucleus"/>
    <property type="evidence" value="ECO:0007669"/>
    <property type="project" value="UniProtKB-SubCell"/>
</dbReference>
<keyword evidence="6" id="KW-0539">Nucleus</keyword>
<keyword evidence="2" id="KW-0217">Developmental protein</keyword>
<dbReference type="InterPro" id="IPR017887">
    <property type="entry name" value="TF_TCP_subgr"/>
</dbReference>
<dbReference type="PANTHER" id="PTHR31072:SF224">
    <property type="entry name" value="TRANSCRIPTION FACTOR TCP1"/>
    <property type="match status" value="1"/>
</dbReference>
<keyword evidence="5" id="KW-0804">Transcription</keyword>
<dbReference type="PROSITE" id="PS51370">
    <property type="entry name" value="R"/>
    <property type="match status" value="1"/>
</dbReference>
<comment type="subcellular location">
    <subcellularLocation>
        <location evidence="1">Nucleus</location>
    </subcellularLocation>
</comment>
<dbReference type="PANTHER" id="PTHR31072">
    <property type="entry name" value="TRANSCRIPTION FACTOR TCP4-RELATED"/>
    <property type="match status" value="1"/>
</dbReference>
<dbReference type="EMBL" id="JAYKXN010000004">
    <property type="protein sequence ID" value="KAK7295601.1"/>
    <property type="molecule type" value="Genomic_DNA"/>
</dbReference>
<evidence type="ECO:0000259" key="7">
    <source>
        <dbReference type="PROSITE" id="PS51369"/>
    </source>
</evidence>
<dbReference type="Pfam" id="PF03634">
    <property type="entry name" value="TCP"/>
    <property type="match status" value="1"/>
</dbReference>
<keyword evidence="4" id="KW-0238">DNA-binding</keyword>
<proteinExistence type="predicted"/>
<gene>
    <name evidence="9" type="ORF">RJT34_18512</name>
</gene>
<dbReference type="GO" id="GO:0003700">
    <property type="term" value="F:DNA-binding transcription factor activity"/>
    <property type="evidence" value="ECO:0007669"/>
    <property type="project" value="InterPro"/>
</dbReference>
<accession>A0AAN9JC91</accession>
<dbReference type="AlphaFoldDB" id="A0AAN9JC91"/>
<evidence type="ECO:0000256" key="6">
    <source>
        <dbReference type="ARBA" id="ARBA00023242"/>
    </source>
</evidence>
<organism evidence="9 10">
    <name type="scientific">Clitoria ternatea</name>
    <name type="common">Butterfly pea</name>
    <dbReference type="NCBI Taxonomy" id="43366"/>
    <lineage>
        <taxon>Eukaryota</taxon>
        <taxon>Viridiplantae</taxon>
        <taxon>Streptophyta</taxon>
        <taxon>Embryophyta</taxon>
        <taxon>Tracheophyta</taxon>
        <taxon>Spermatophyta</taxon>
        <taxon>Magnoliopsida</taxon>
        <taxon>eudicotyledons</taxon>
        <taxon>Gunneridae</taxon>
        <taxon>Pentapetalae</taxon>
        <taxon>rosids</taxon>
        <taxon>fabids</taxon>
        <taxon>Fabales</taxon>
        <taxon>Fabaceae</taxon>
        <taxon>Papilionoideae</taxon>
        <taxon>50 kb inversion clade</taxon>
        <taxon>NPAAA clade</taxon>
        <taxon>indigoferoid/millettioid clade</taxon>
        <taxon>Phaseoleae</taxon>
        <taxon>Clitoria</taxon>
    </lineage>
</organism>
<evidence type="ECO:0000256" key="1">
    <source>
        <dbReference type="ARBA" id="ARBA00004123"/>
    </source>
</evidence>
<feature type="domain" description="TCP" evidence="7">
    <location>
        <begin position="110"/>
        <end position="168"/>
    </location>
</feature>
<evidence type="ECO:0000259" key="8">
    <source>
        <dbReference type="PROSITE" id="PS51370"/>
    </source>
</evidence>
<keyword evidence="10" id="KW-1185">Reference proteome</keyword>
<dbReference type="InterPro" id="IPR017888">
    <property type="entry name" value="CYC/TB1_R_domain"/>
</dbReference>
<sequence>MFPSNNYTSSGPYPCFPSSSSSSPYPPPFTFLNHENSSATASNNNNTFLHDPPYATYMPTHYHHHAPIPESLANWVVTESAAAAMLNNQDLISGAHYGITKKAAAKKQSKKDRHSKIHTSQGLRDRRVRLSIDIARKFFDLQDMLGFDKASNTLEWLLTKSKKAIKELTRTNNKNNDGGGDSFSSSSEGEVVSMIHQDLKQMVDLEEMKLKEPASSFPGKAKMKETREKARARARERTISSKVLCNTTGEGKVQELKKKCPATTQNPQILNQLMRSVPFQPHPQVAVDGEVPRDDDFKVIEESIVIKRKLKQSLMSSLHQNFNVIPKDASTVNNNNNNSDYPSFPNLSPNFEANNNNNGATAGRSNFFAIASMNLSTGLQIFGKSWEECTNPHLC</sequence>
<reference evidence="9 10" key="1">
    <citation type="submission" date="2024-01" db="EMBL/GenBank/DDBJ databases">
        <title>The genomes of 5 underutilized Papilionoideae crops provide insights into root nodulation and disease resistance.</title>
        <authorList>
            <person name="Yuan L."/>
        </authorList>
    </citation>
    <scope>NUCLEOTIDE SEQUENCE [LARGE SCALE GENOMIC DNA]</scope>
    <source>
        <strain evidence="9">LY-2023</strain>
        <tissue evidence="9">Leaf</tissue>
    </source>
</reference>
<dbReference type="Proteomes" id="UP001359559">
    <property type="component" value="Unassembled WGS sequence"/>
</dbReference>
<evidence type="ECO:0000313" key="10">
    <source>
        <dbReference type="Proteomes" id="UP001359559"/>
    </source>
</evidence>
<evidence type="ECO:0000256" key="4">
    <source>
        <dbReference type="ARBA" id="ARBA00023125"/>
    </source>
</evidence>
<dbReference type="PROSITE" id="PS51369">
    <property type="entry name" value="TCP"/>
    <property type="match status" value="1"/>
</dbReference>
<evidence type="ECO:0000256" key="3">
    <source>
        <dbReference type="ARBA" id="ARBA00023015"/>
    </source>
</evidence>
<dbReference type="GO" id="GO:2000032">
    <property type="term" value="P:regulation of secondary shoot formation"/>
    <property type="evidence" value="ECO:0007669"/>
    <property type="project" value="TreeGrafter"/>
</dbReference>
<comment type="caution">
    <text evidence="9">The sequence shown here is derived from an EMBL/GenBank/DDBJ whole genome shotgun (WGS) entry which is preliminary data.</text>
</comment>
<evidence type="ECO:0000256" key="5">
    <source>
        <dbReference type="ARBA" id="ARBA00023163"/>
    </source>
</evidence>
<name>A0AAN9JC91_CLITE</name>
<keyword evidence="3" id="KW-0805">Transcription regulation</keyword>
<evidence type="ECO:0000313" key="9">
    <source>
        <dbReference type="EMBL" id="KAK7295601.1"/>
    </source>
</evidence>
<protein>
    <submittedName>
        <fullName evidence="9">Uncharacterized protein</fullName>
    </submittedName>
</protein>
<dbReference type="GO" id="GO:0043565">
    <property type="term" value="F:sequence-specific DNA binding"/>
    <property type="evidence" value="ECO:0007669"/>
    <property type="project" value="TreeGrafter"/>
</dbReference>